<dbReference type="Gene3D" id="3.40.50.2000">
    <property type="entry name" value="Glycogen Phosphorylase B"/>
    <property type="match status" value="1"/>
</dbReference>
<dbReference type="SUPFAM" id="SSF53756">
    <property type="entry name" value="UDP-Glycosyltransferase/glycogen phosphorylase"/>
    <property type="match status" value="1"/>
</dbReference>
<organism evidence="2 3">
    <name type="scientific">Mongoliitalea lutea</name>
    <dbReference type="NCBI Taxonomy" id="849756"/>
    <lineage>
        <taxon>Bacteria</taxon>
        <taxon>Pseudomonadati</taxon>
        <taxon>Bacteroidota</taxon>
        <taxon>Cytophagia</taxon>
        <taxon>Cytophagales</taxon>
        <taxon>Cyclobacteriaceae</taxon>
        <taxon>Mongoliitalea</taxon>
    </lineage>
</organism>
<evidence type="ECO:0000313" key="3">
    <source>
        <dbReference type="Proteomes" id="UP000642809"/>
    </source>
</evidence>
<comment type="caution">
    <text evidence="2">The sequence shown here is derived from an EMBL/GenBank/DDBJ whole genome shotgun (WGS) entry which is preliminary data.</text>
</comment>
<gene>
    <name evidence="2" type="ORF">GCM10008106_10120</name>
</gene>
<protein>
    <recommendedName>
        <fullName evidence="1">Glycosyl transferase family 1 domain-containing protein</fullName>
    </recommendedName>
</protein>
<dbReference type="GO" id="GO:0016757">
    <property type="term" value="F:glycosyltransferase activity"/>
    <property type="evidence" value="ECO:0007669"/>
    <property type="project" value="InterPro"/>
</dbReference>
<evidence type="ECO:0000259" key="1">
    <source>
        <dbReference type="Pfam" id="PF00534"/>
    </source>
</evidence>
<dbReference type="AlphaFoldDB" id="A0A8J3CX18"/>
<name>A0A8J3CX18_9BACT</name>
<keyword evidence="3" id="KW-1185">Reference proteome</keyword>
<dbReference type="CDD" id="cd03801">
    <property type="entry name" value="GT4_PimA-like"/>
    <property type="match status" value="1"/>
</dbReference>
<dbReference type="Pfam" id="PF00534">
    <property type="entry name" value="Glycos_transf_1"/>
    <property type="match status" value="1"/>
</dbReference>
<proteinExistence type="predicted"/>
<dbReference type="Proteomes" id="UP000642809">
    <property type="component" value="Unassembled WGS sequence"/>
</dbReference>
<evidence type="ECO:0000313" key="2">
    <source>
        <dbReference type="EMBL" id="GHB31369.1"/>
    </source>
</evidence>
<feature type="domain" description="Glycosyl transferase family 1" evidence="1">
    <location>
        <begin position="1"/>
        <end position="138"/>
    </location>
</feature>
<sequence length="157" mass="17529">MKNVEALIQAFTGLTDKFPEWKLRLVGSGVLDQNQIYNKNIEVFSFESQEKLVEHAQESSVFCLPSVHEAWGVVVHEFAALGMPLLLSDKVGASDKYLISNYNGLRFEADDPDSLKEKLNMLMSLSLDQLQIWGNRSRSLAISRTPEISAASLLSVL</sequence>
<dbReference type="InterPro" id="IPR001296">
    <property type="entry name" value="Glyco_trans_1"/>
</dbReference>
<reference evidence="2" key="1">
    <citation type="journal article" date="2014" name="Int. J. Syst. Evol. Microbiol.">
        <title>Complete genome sequence of Corynebacterium casei LMG S-19264T (=DSM 44701T), isolated from a smear-ripened cheese.</title>
        <authorList>
            <consortium name="US DOE Joint Genome Institute (JGI-PGF)"/>
            <person name="Walter F."/>
            <person name="Albersmeier A."/>
            <person name="Kalinowski J."/>
            <person name="Ruckert C."/>
        </authorList>
    </citation>
    <scope>NUCLEOTIDE SEQUENCE</scope>
    <source>
        <strain evidence="2">KCTC 23224</strain>
    </source>
</reference>
<reference evidence="2" key="2">
    <citation type="submission" date="2020-09" db="EMBL/GenBank/DDBJ databases">
        <authorList>
            <person name="Sun Q."/>
            <person name="Kim S."/>
        </authorList>
    </citation>
    <scope>NUCLEOTIDE SEQUENCE</scope>
    <source>
        <strain evidence="2">KCTC 23224</strain>
    </source>
</reference>
<dbReference type="PANTHER" id="PTHR12526">
    <property type="entry name" value="GLYCOSYLTRANSFERASE"/>
    <property type="match status" value="1"/>
</dbReference>
<accession>A0A8J3CX18</accession>
<dbReference type="EMBL" id="BMYF01000005">
    <property type="protein sequence ID" value="GHB31369.1"/>
    <property type="molecule type" value="Genomic_DNA"/>
</dbReference>